<protein>
    <submittedName>
        <fullName evidence="1">Uncharacterized protein</fullName>
    </submittedName>
</protein>
<evidence type="ECO:0000313" key="1">
    <source>
        <dbReference type="EMBL" id="ORE04691.1"/>
    </source>
</evidence>
<organism evidence="1">
    <name type="scientific">Rhizopus microsporus var. microsporus</name>
    <dbReference type="NCBI Taxonomy" id="86635"/>
    <lineage>
        <taxon>Eukaryota</taxon>
        <taxon>Fungi</taxon>
        <taxon>Fungi incertae sedis</taxon>
        <taxon>Mucoromycota</taxon>
        <taxon>Mucoromycotina</taxon>
        <taxon>Mucoromycetes</taxon>
        <taxon>Mucorales</taxon>
        <taxon>Mucorineae</taxon>
        <taxon>Rhizopodaceae</taxon>
        <taxon>Rhizopus</taxon>
    </lineage>
</organism>
<gene>
    <name evidence="1" type="ORF">BCV72DRAFT_312360</name>
</gene>
<sequence>MNILKLCLILQEKHSKLLSHCRNDLIVGPILRIPMTRSERSRCVRWRLGWLPLGKFQVCPFHPNELFSRQHSFSCLDMHNRPQMPKSIDDPLSYLLNLLPPIFLTKKARKSIDAWLIRWPSICAILLEMD</sequence>
<dbReference type="Proteomes" id="UP000242414">
    <property type="component" value="Unassembled WGS sequence"/>
</dbReference>
<accession>A0A1X0QY88</accession>
<dbReference type="AlphaFoldDB" id="A0A1X0QY88"/>
<proteinExistence type="predicted"/>
<dbReference type="VEuPathDB" id="FungiDB:BCV72DRAFT_312360"/>
<name>A0A1X0QY88_RHIZD</name>
<reference evidence="1" key="1">
    <citation type="journal article" date="2016" name="Proc. Natl. Acad. Sci. U.S.A.">
        <title>Lipid metabolic changes in an early divergent fungus govern the establishment of a mutualistic symbiosis with endobacteria.</title>
        <authorList>
            <person name="Lastovetsky O.A."/>
            <person name="Gaspar M.L."/>
            <person name="Mondo S.J."/>
            <person name="LaButti K.M."/>
            <person name="Sandor L."/>
            <person name="Grigoriev I.V."/>
            <person name="Henry S.A."/>
            <person name="Pawlowska T.E."/>
        </authorList>
    </citation>
    <scope>NUCLEOTIDE SEQUENCE [LARGE SCALE GENOMIC DNA]</scope>
    <source>
        <strain evidence="1">ATCC 52814</strain>
    </source>
</reference>
<dbReference type="EMBL" id="KV921964">
    <property type="protein sequence ID" value="ORE04691.1"/>
    <property type="molecule type" value="Genomic_DNA"/>
</dbReference>